<protein>
    <submittedName>
        <fullName evidence="4">Aldehyde dehydrogenase family protein</fullName>
    </submittedName>
</protein>
<name>A0A1G9JL67_9ACTN</name>
<feature type="domain" description="Aldehyde dehydrogenase" evidence="3">
    <location>
        <begin position="5"/>
        <end position="85"/>
    </location>
</feature>
<evidence type="ECO:0000313" key="4">
    <source>
        <dbReference type="EMBL" id="SDL38161.1"/>
    </source>
</evidence>
<gene>
    <name evidence="4" type="ORF">SAMN05421869_12579</name>
</gene>
<dbReference type="STRING" id="633440.SAMN05421869_12579"/>
<dbReference type="EMBL" id="FNDJ01000025">
    <property type="protein sequence ID" value="SDL38161.1"/>
    <property type="molecule type" value="Genomic_DNA"/>
</dbReference>
<dbReference type="Gene3D" id="3.40.309.10">
    <property type="entry name" value="Aldehyde Dehydrogenase, Chain A, domain 2"/>
    <property type="match status" value="1"/>
</dbReference>
<dbReference type="PANTHER" id="PTHR42986:SF1">
    <property type="entry name" value="BENZALDEHYDE DEHYDROGENASE YFMT"/>
    <property type="match status" value="1"/>
</dbReference>
<dbReference type="InterPro" id="IPR016163">
    <property type="entry name" value="Ald_DH_C"/>
</dbReference>
<dbReference type="SUPFAM" id="SSF53720">
    <property type="entry name" value="ALDH-like"/>
    <property type="match status" value="1"/>
</dbReference>
<sequence>MITVDDDQAVAIANDTDYGLTASVITEDARRGLAMARRLGTGIVHVNNQTVDDEPQVPFGGVKDSGYGRFGGRWGVEAFTTTRWVTLAGQHNVFPY</sequence>
<accession>A0A1G9JL67</accession>
<evidence type="ECO:0000313" key="5">
    <source>
        <dbReference type="Proteomes" id="UP000199202"/>
    </source>
</evidence>
<comment type="similarity">
    <text evidence="1">Belongs to the aldehyde dehydrogenase family.</text>
</comment>
<dbReference type="Pfam" id="PF00171">
    <property type="entry name" value="Aldedh"/>
    <property type="match status" value="1"/>
</dbReference>
<keyword evidence="2" id="KW-0520">NAD</keyword>
<dbReference type="InterPro" id="IPR016161">
    <property type="entry name" value="Ald_DH/histidinol_DH"/>
</dbReference>
<dbReference type="InterPro" id="IPR015590">
    <property type="entry name" value="Aldehyde_DH_dom"/>
</dbReference>
<keyword evidence="5" id="KW-1185">Reference proteome</keyword>
<organism evidence="4 5">
    <name type="scientific">Nonomuraea jiangxiensis</name>
    <dbReference type="NCBI Taxonomy" id="633440"/>
    <lineage>
        <taxon>Bacteria</taxon>
        <taxon>Bacillati</taxon>
        <taxon>Actinomycetota</taxon>
        <taxon>Actinomycetes</taxon>
        <taxon>Streptosporangiales</taxon>
        <taxon>Streptosporangiaceae</taxon>
        <taxon>Nonomuraea</taxon>
    </lineage>
</organism>
<dbReference type="PANTHER" id="PTHR42986">
    <property type="entry name" value="BENZALDEHYDE DEHYDROGENASE YFMT"/>
    <property type="match status" value="1"/>
</dbReference>
<evidence type="ECO:0000256" key="1">
    <source>
        <dbReference type="ARBA" id="ARBA00009986"/>
    </source>
</evidence>
<dbReference type="GO" id="GO:0016620">
    <property type="term" value="F:oxidoreductase activity, acting on the aldehyde or oxo group of donors, NAD or NADP as acceptor"/>
    <property type="evidence" value="ECO:0007669"/>
    <property type="project" value="InterPro"/>
</dbReference>
<evidence type="ECO:0000256" key="2">
    <source>
        <dbReference type="ARBA" id="ARBA00023027"/>
    </source>
</evidence>
<dbReference type="Proteomes" id="UP000199202">
    <property type="component" value="Unassembled WGS sequence"/>
</dbReference>
<reference evidence="4 5" key="1">
    <citation type="submission" date="2016-10" db="EMBL/GenBank/DDBJ databases">
        <authorList>
            <person name="de Groot N.N."/>
        </authorList>
    </citation>
    <scope>NUCLEOTIDE SEQUENCE [LARGE SCALE GENOMIC DNA]</scope>
    <source>
        <strain evidence="4 5">CGMCC 4.6533</strain>
    </source>
</reference>
<dbReference type="AlphaFoldDB" id="A0A1G9JL67"/>
<proteinExistence type="inferred from homology"/>
<evidence type="ECO:0000259" key="3">
    <source>
        <dbReference type="Pfam" id="PF00171"/>
    </source>
</evidence>